<keyword evidence="3" id="KW-1185">Reference proteome</keyword>
<evidence type="ECO:0000256" key="1">
    <source>
        <dbReference type="SAM" id="MobiDB-lite"/>
    </source>
</evidence>
<dbReference type="Proteomes" id="UP001152622">
    <property type="component" value="Chromosome 12"/>
</dbReference>
<dbReference type="EMBL" id="JAINUF010000012">
    <property type="protein sequence ID" value="KAJ8346257.1"/>
    <property type="molecule type" value="Genomic_DNA"/>
</dbReference>
<proteinExistence type="predicted"/>
<evidence type="ECO:0000313" key="3">
    <source>
        <dbReference type="Proteomes" id="UP001152622"/>
    </source>
</evidence>
<feature type="region of interest" description="Disordered" evidence="1">
    <location>
        <begin position="1"/>
        <end position="20"/>
    </location>
</feature>
<feature type="region of interest" description="Disordered" evidence="1">
    <location>
        <begin position="39"/>
        <end position="77"/>
    </location>
</feature>
<organism evidence="2 3">
    <name type="scientific">Synaphobranchus kaupii</name>
    <name type="common">Kaup's arrowtooth eel</name>
    <dbReference type="NCBI Taxonomy" id="118154"/>
    <lineage>
        <taxon>Eukaryota</taxon>
        <taxon>Metazoa</taxon>
        <taxon>Chordata</taxon>
        <taxon>Craniata</taxon>
        <taxon>Vertebrata</taxon>
        <taxon>Euteleostomi</taxon>
        <taxon>Actinopterygii</taxon>
        <taxon>Neopterygii</taxon>
        <taxon>Teleostei</taxon>
        <taxon>Anguilliformes</taxon>
        <taxon>Synaphobranchidae</taxon>
        <taxon>Synaphobranchus</taxon>
    </lineage>
</organism>
<evidence type="ECO:0000313" key="2">
    <source>
        <dbReference type="EMBL" id="KAJ8346257.1"/>
    </source>
</evidence>
<reference evidence="2" key="1">
    <citation type="journal article" date="2023" name="Science">
        <title>Genome structures resolve the early diversification of teleost fishes.</title>
        <authorList>
            <person name="Parey E."/>
            <person name="Louis A."/>
            <person name="Montfort J."/>
            <person name="Bouchez O."/>
            <person name="Roques C."/>
            <person name="Iampietro C."/>
            <person name="Lluch J."/>
            <person name="Castinel A."/>
            <person name="Donnadieu C."/>
            <person name="Desvignes T."/>
            <person name="Floi Bucao C."/>
            <person name="Jouanno E."/>
            <person name="Wen M."/>
            <person name="Mejri S."/>
            <person name="Dirks R."/>
            <person name="Jansen H."/>
            <person name="Henkel C."/>
            <person name="Chen W.J."/>
            <person name="Zahm M."/>
            <person name="Cabau C."/>
            <person name="Klopp C."/>
            <person name="Thompson A.W."/>
            <person name="Robinson-Rechavi M."/>
            <person name="Braasch I."/>
            <person name="Lecointre G."/>
            <person name="Bobe J."/>
            <person name="Postlethwait J.H."/>
            <person name="Berthelot C."/>
            <person name="Roest Crollius H."/>
            <person name="Guiguen Y."/>
        </authorList>
    </citation>
    <scope>NUCLEOTIDE SEQUENCE</scope>
    <source>
        <strain evidence="2">WJC10195</strain>
    </source>
</reference>
<accession>A0A9Q1IMM3</accession>
<protein>
    <submittedName>
        <fullName evidence="2">Uncharacterized protein</fullName>
    </submittedName>
</protein>
<sequence>MRARERTQSSPSPLPLRVPAGGVFAGGIANVQRTCRKVQHRHAGVSRRGLAPRPARDWVKEGAVPGGDRWKRRRRHSPRRVTVFAEVRLLSSEEAKRPFSFLRPGPAVRCRGQLAFRDPRLSRRGCADGRRNAPDVM</sequence>
<name>A0A9Q1IMM3_SYNKA</name>
<dbReference type="AlphaFoldDB" id="A0A9Q1IMM3"/>
<gene>
    <name evidence="2" type="ORF">SKAU_G00304500</name>
</gene>
<comment type="caution">
    <text evidence="2">The sequence shown here is derived from an EMBL/GenBank/DDBJ whole genome shotgun (WGS) entry which is preliminary data.</text>
</comment>